<dbReference type="HOGENOM" id="CLU_052397_2_1_1"/>
<dbReference type="InterPro" id="IPR011333">
    <property type="entry name" value="SKP1/BTB/POZ_sf"/>
</dbReference>
<dbReference type="OrthoDB" id="3266199at2759"/>
<accession>A0A0C3P2B2</accession>
<evidence type="ECO:0008006" key="3">
    <source>
        <dbReference type="Google" id="ProtNLM"/>
    </source>
</evidence>
<feature type="non-terminal residue" evidence="1">
    <location>
        <position position="281"/>
    </location>
</feature>
<proteinExistence type="predicted"/>
<feature type="non-terminal residue" evidence="1">
    <location>
        <position position="1"/>
    </location>
</feature>
<dbReference type="AlphaFoldDB" id="A0A0C3P2B2"/>
<organism evidence="1 2">
    <name type="scientific">Phlebiopsis gigantea (strain 11061_1 CR5-6)</name>
    <name type="common">White-rot fungus</name>
    <name type="synonym">Peniophora gigantea</name>
    <dbReference type="NCBI Taxonomy" id="745531"/>
    <lineage>
        <taxon>Eukaryota</taxon>
        <taxon>Fungi</taxon>
        <taxon>Dikarya</taxon>
        <taxon>Basidiomycota</taxon>
        <taxon>Agaricomycotina</taxon>
        <taxon>Agaricomycetes</taxon>
        <taxon>Polyporales</taxon>
        <taxon>Phanerochaetaceae</taxon>
        <taxon>Phlebiopsis</taxon>
    </lineage>
</organism>
<evidence type="ECO:0000313" key="2">
    <source>
        <dbReference type="Proteomes" id="UP000053257"/>
    </source>
</evidence>
<dbReference type="EMBL" id="KN840442">
    <property type="protein sequence ID" value="KIP12019.1"/>
    <property type="molecule type" value="Genomic_DNA"/>
</dbReference>
<name>A0A0C3P2B2_PHLG1</name>
<gene>
    <name evidence="1" type="ORF">PHLGIDRAFT_46366</name>
</gene>
<dbReference type="Proteomes" id="UP000053257">
    <property type="component" value="Unassembled WGS sequence"/>
</dbReference>
<reference evidence="1 2" key="1">
    <citation type="journal article" date="2014" name="PLoS Genet.">
        <title>Analysis of the Phlebiopsis gigantea genome, transcriptome and secretome provides insight into its pioneer colonization strategies of wood.</title>
        <authorList>
            <person name="Hori C."/>
            <person name="Ishida T."/>
            <person name="Igarashi K."/>
            <person name="Samejima M."/>
            <person name="Suzuki H."/>
            <person name="Master E."/>
            <person name="Ferreira P."/>
            <person name="Ruiz-Duenas F.J."/>
            <person name="Held B."/>
            <person name="Canessa P."/>
            <person name="Larrondo L.F."/>
            <person name="Schmoll M."/>
            <person name="Druzhinina I.S."/>
            <person name="Kubicek C.P."/>
            <person name="Gaskell J.A."/>
            <person name="Kersten P."/>
            <person name="St John F."/>
            <person name="Glasner J."/>
            <person name="Sabat G."/>
            <person name="Splinter BonDurant S."/>
            <person name="Syed K."/>
            <person name="Yadav J."/>
            <person name="Mgbeahuruike A.C."/>
            <person name="Kovalchuk A."/>
            <person name="Asiegbu F.O."/>
            <person name="Lackner G."/>
            <person name="Hoffmeister D."/>
            <person name="Rencoret J."/>
            <person name="Gutierrez A."/>
            <person name="Sun H."/>
            <person name="Lindquist E."/>
            <person name="Barry K."/>
            <person name="Riley R."/>
            <person name="Grigoriev I.V."/>
            <person name="Henrissat B."/>
            <person name="Kues U."/>
            <person name="Berka R.M."/>
            <person name="Martinez A.T."/>
            <person name="Covert S.F."/>
            <person name="Blanchette R.A."/>
            <person name="Cullen D."/>
        </authorList>
    </citation>
    <scope>NUCLEOTIDE SEQUENCE [LARGE SCALE GENOMIC DNA]</scope>
    <source>
        <strain evidence="1 2">11061_1 CR5-6</strain>
    </source>
</reference>
<keyword evidence="2" id="KW-1185">Reference proteome</keyword>
<evidence type="ECO:0000313" key="1">
    <source>
        <dbReference type="EMBL" id="KIP12019.1"/>
    </source>
</evidence>
<protein>
    <recommendedName>
        <fullName evidence="3">BTB domain-containing protein</fullName>
    </recommendedName>
</protein>
<sequence>HPAFNASDGDILLCSSDNVFFRLHSLILTLTSEWFTTLLSLPHSPPSYRQSSFPPPSPTPEIIHMVEDAKVISGLLLIAGGREIPEFDSFEYLEDLLHAAEKYDMPGVLSILRLALVTPKFLDTHPVRVYAIACQWGWVEEAKLASTKTLGIDLLGHDAAKDLHIIESPHLVALLQLHRRRRDVLRAGLDSHTSFYANNNPGRCSHCQREIAHVEWMHLKHVWLNAVEQHPANVVSGVVLQDPEMHEMLSAVCQHCHRKLYNAEGTIAKLKQLLEKLPTTI</sequence>
<dbReference type="Gene3D" id="3.30.710.10">
    <property type="entry name" value="Potassium Channel Kv1.1, Chain A"/>
    <property type="match status" value="1"/>
</dbReference>
<dbReference type="STRING" id="745531.A0A0C3P2B2"/>